<name>A0A6A6J9B2_WESOR</name>
<proteinExistence type="predicted"/>
<evidence type="ECO:0000256" key="2">
    <source>
        <dbReference type="SAM" id="MobiDB-lite"/>
    </source>
</evidence>
<reference evidence="3" key="1">
    <citation type="journal article" date="2020" name="Stud. Mycol.">
        <title>101 Dothideomycetes genomes: a test case for predicting lifestyles and emergence of pathogens.</title>
        <authorList>
            <person name="Haridas S."/>
            <person name="Albert R."/>
            <person name="Binder M."/>
            <person name="Bloem J."/>
            <person name="Labutti K."/>
            <person name="Salamov A."/>
            <person name="Andreopoulos B."/>
            <person name="Baker S."/>
            <person name="Barry K."/>
            <person name="Bills G."/>
            <person name="Bluhm B."/>
            <person name="Cannon C."/>
            <person name="Castanera R."/>
            <person name="Culley D."/>
            <person name="Daum C."/>
            <person name="Ezra D."/>
            <person name="Gonzalez J."/>
            <person name="Henrissat B."/>
            <person name="Kuo A."/>
            <person name="Liang C."/>
            <person name="Lipzen A."/>
            <person name="Lutzoni F."/>
            <person name="Magnuson J."/>
            <person name="Mondo S."/>
            <person name="Nolan M."/>
            <person name="Ohm R."/>
            <person name="Pangilinan J."/>
            <person name="Park H.-J."/>
            <person name="Ramirez L."/>
            <person name="Alfaro M."/>
            <person name="Sun H."/>
            <person name="Tritt A."/>
            <person name="Yoshinaga Y."/>
            <person name="Zwiers L.-H."/>
            <person name="Turgeon B."/>
            <person name="Goodwin S."/>
            <person name="Spatafora J."/>
            <person name="Crous P."/>
            <person name="Grigoriev I."/>
        </authorList>
    </citation>
    <scope>NUCLEOTIDE SEQUENCE</scope>
    <source>
        <strain evidence="3">CBS 379.55</strain>
    </source>
</reference>
<evidence type="ECO:0000256" key="1">
    <source>
        <dbReference type="SAM" id="Coils"/>
    </source>
</evidence>
<keyword evidence="1" id="KW-0175">Coiled coil</keyword>
<dbReference type="RefSeq" id="XP_033650323.1">
    <property type="nucleotide sequence ID" value="XM_033793678.1"/>
</dbReference>
<evidence type="ECO:0000313" key="3">
    <source>
        <dbReference type="EMBL" id="KAF2272784.1"/>
    </source>
</evidence>
<gene>
    <name evidence="3" type="ORF">EI97DRAFT_200845</name>
</gene>
<protein>
    <submittedName>
        <fullName evidence="3">Uncharacterized protein</fullName>
    </submittedName>
</protein>
<sequence length="223" mass="25575">SVLSASDWIKIKTLLREAINDIYDSKAATLTRTVHTIAAKNQLLKHENEQLKEALLNEKKRRQRGKALQLKAPEEYNGGAVFWSPAKVQKARDFQAQKEAEEKAIQAQKDEETKLREQQKLQKAALLEERRRERAAAKAERAREREQKAIEAQEVCQARAIEKQLREELKASQKGNRKSLKPTRSSTKDIEHVQPEILPVEDGVPNLGPSTRTRKICLPQRFQ</sequence>
<organism evidence="3 4">
    <name type="scientific">Westerdykella ornata</name>
    <dbReference type="NCBI Taxonomy" id="318751"/>
    <lineage>
        <taxon>Eukaryota</taxon>
        <taxon>Fungi</taxon>
        <taxon>Dikarya</taxon>
        <taxon>Ascomycota</taxon>
        <taxon>Pezizomycotina</taxon>
        <taxon>Dothideomycetes</taxon>
        <taxon>Pleosporomycetidae</taxon>
        <taxon>Pleosporales</taxon>
        <taxon>Sporormiaceae</taxon>
        <taxon>Westerdykella</taxon>
    </lineage>
</organism>
<dbReference type="EMBL" id="ML986517">
    <property type="protein sequence ID" value="KAF2272784.1"/>
    <property type="molecule type" value="Genomic_DNA"/>
</dbReference>
<dbReference type="OrthoDB" id="3945463at2759"/>
<feature type="non-terminal residue" evidence="3">
    <location>
        <position position="1"/>
    </location>
</feature>
<feature type="region of interest" description="Disordered" evidence="2">
    <location>
        <begin position="167"/>
        <end position="223"/>
    </location>
</feature>
<dbReference type="GeneID" id="54546853"/>
<feature type="coiled-coil region" evidence="1">
    <location>
        <begin position="34"/>
        <end position="61"/>
    </location>
</feature>
<dbReference type="AlphaFoldDB" id="A0A6A6J9B2"/>
<dbReference type="Proteomes" id="UP000800097">
    <property type="component" value="Unassembled WGS sequence"/>
</dbReference>
<evidence type="ECO:0000313" key="4">
    <source>
        <dbReference type="Proteomes" id="UP000800097"/>
    </source>
</evidence>
<accession>A0A6A6J9B2</accession>
<feature type="coiled-coil region" evidence="1">
    <location>
        <begin position="91"/>
        <end position="152"/>
    </location>
</feature>
<keyword evidence="4" id="KW-1185">Reference proteome</keyword>